<evidence type="ECO:0000259" key="3">
    <source>
        <dbReference type="Pfam" id="PF13976"/>
    </source>
</evidence>
<feature type="region of interest" description="Disordered" evidence="1">
    <location>
        <begin position="400"/>
        <end position="456"/>
    </location>
</feature>
<reference evidence="4 5" key="1">
    <citation type="journal article" date="2014" name="Am. J. Bot.">
        <title>Genome assembly and annotation for red clover (Trifolium pratense; Fabaceae).</title>
        <authorList>
            <person name="Istvanek J."/>
            <person name="Jaros M."/>
            <person name="Krenek A."/>
            <person name="Repkova J."/>
        </authorList>
    </citation>
    <scope>NUCLEOTIDE SEQUENCE [LARGE SCALE GENOMIC DNA]</scope>
    <source>
        <strain evidence="5">cv. Tatra</strain>
        <tissue evidence="4">Young leaves</tissue>
    </source>
</reference>
<evidence type="ECO:0000259" key="2">
    <source>
        <dbReference type="Pfam" id="PF07727"/>
    </source>
</evidence>
<dbReference type="InterPro" id="IPR036397">
    <property type="entry name" value="RNaseH_sf"/>
</dbReference>
<feature type="compositionally biased region" description="Low complexity" evidence="1">
    <location>
        <begin position="334"/>
        <end position="347"/>
    </location>
</feature>
<gene>
    <name evidence="4" type="ORF">L195_g002815</name>
</gene>
<sequence length="880" mass="97344">MDIKEAMNLSVEDVMVEAVVVLVVVDVMAEYQTPQYPSFFPNPYGYGFAPRPQRPPAPQALLTGGNSNFNNQWWYPDSGASHHVTLDASNLSDAASLPGSDHVLMGNGQGLTVNSIDNKVFFEFHPTFCLVKSQATSEVLLHGIVGADGLYRFASPLDSISALNKTSKQCNSVSFPTYSSFIPTAYVSQFTTNNDNKADCVVMSHSLYDLWHARLGHPHHETLREALKLCNVTIPSKPQNTLCTAYCLGKSHRLHAPSSTTVYATPFELVTCDLWGPTPTKSSSGYTYFLTCVDAYSRLPTPVLDNKSPYYVLLNKHPDYKSLKLFQTASLNSSPSVTSSSSSVPLVFPNQPSATPTQSSIQSSHNTTHDPPTHTSPPNISIHTQTEVLHPTLITTVHMSTEPITPPSSTSLHNDSTTSSPPIQRSNASQHIFSSLSSVESSLPSPPLPPKQPFVNHPMLTRSKIKHNPTILVTHIEPTSVKQALQSSHWVTTMKEEYDVLLRNNTWTLVPPPAHKQPIGCKWVFRVKENPDGYIQKYKARLVANGFHQQPGSDFTKTFSLVVKPVTVRTVLTMAVTNKWHIQQIDVNNAFLNGILEEEVYIQQPHGFEVSDKTMVCKLNKALYGLKQAPRAWFDRLKDALIAYGFTSGKCDPSLFMMKTGGLHLIVLVYDDDIIITGNSLPKIQQLISKLNAEFALKQLGTLDYFLGIEVFHFANGALLLSQTKYIRDLLSKAHMATTNGMSTPMVSNFKLSKVGSVPVEDPALFRSIVGALHYVTLTIPEIAYYINKVCQFLSNPLEEHWKAVKRILRYLSGTLQYGLLIQAAPTGQPLTLIGFCDADWAFDPDDRRSTFGACIYVGPSLVLWWSMKQTLVARSSAEA</sequence>
<reference evidence="4 5" key="2">
    <citation type="journal article" date="2017" name="Front. Plant Sci.">
        <title>Gene Classification and Mining of Molecular Markers Useful in Red Clover (Trifolium pratense) Breeding.</title>
        <authorList>
            <person name="Istvanek J."/>
            <person name="Dluhosova J."/>
            <person name="Dluhos P."/>
            <person name="Patkova L."/>
            <person name="Nedelnik J."/>
            <person name="Repkova J."/>
        </authorList>
    </citation>
    <scope>NUCLEOTIDE SEQUENCE [LARGE SCALE GENOMIC DNA]</scope>
    <source>
        <strain evidence="5">cv. Tatra</strain>
        <tissue evidence="4">Young leaves</tissue>
    </source>
</reference>
<dbReference type="Proteomes" id="UP000236291">
    <property type="component" value="Unassembled WGS sequence"/>
</dbReference>
<comment type="caution">
    <text evidence="4">The sequence shown here is derived from an EMBL/GenBank/DDBJ whole genome shotgun (WGS) entry which is preliminary data.</text>
</comment>
<dbReference type="InterPro" id="IPR013103">
    <property type="entry name" value="RVT_2"/>
</dbReference>
<feature type="compositionally biased region" description="Polar residues" evidence="1">
    <location>
        <begin position="350"/>
        <end position="362"/>
    </location>
</feature>
<evidence type="ECO:0000256" key="1">
    <source>
        <dbReference type="SAM" id="MobiDB-lite"/>
    </source>
</evidence>
<dbReference type="Pfam" id="PF07727">
    <property type="entry name" value="RVT_2"/>
    <property type="match status" value="1"/>
</dbReference>
<accession>A0A2K3NTK6</accession>
<feature type="compositionally biased region" description="Polar residues" evidence="1">
    <location>
        <begin position="412"/>
        <end position="433"/>
    </location>
</feature>
<feature type="compositionally biased region" description="Low complexity" evidence="1">
    <location>
        <begin position="400"/>
        <end position="411"/>
    </location>
</feature>
<dbReference type="PANTHER" id="PTHR11439">
    <property type="entry name" value="GAG-POL-RELATED RETROTRANSPOSON"/>
    <property type="match status" value="1"/>
</dbReference>
<feature type="domain" description="Reverse transcriptase Ty1/copia-type" evidence="2">
    <location>
        <begin position="504"/>
        <end position="747"/>
    </location>
</feature>
<organism evidence="4 5">
    <name type="scientific">Trifolium pratense</name>
    <name type="common">Red clover</name>
    <dbReference type="NCBI Taxonomy" id="57577"/>
    <lineage>
        <taxon>Eukaryota</taxon>
        <taxon>Viridiplantae</taxon>
        <taxon>Streptophyta</taxon>
        <taxon>Embryophyta</taxon>
        <taxon>Tracheophyta</taxon>
        <taxon>Spermatophyta</taxon>
        <taxon>Magnoliopsida</taxon>
        <taxon>eudicotyledons</taxon>
        <taxon>Gunneridae</taxon>
        <taxon>Pentapetalae</taxon>
        <taxon>rosids</taxon>
        <taxon>fabids</taxon>
        <taxon>Fabales</taxon>
        <taxon>Fabaceae</taxon>
        <taxon>Papilionoideae</taxon>
        <taxon>50 kb inversion clade</taxon>
        <taxon>NPAAA clade</taxon>
        <taxon>Hologalegina</taxon>
        <taxon>IRL clade</taxon>
        <taxon>Trifolieae</taxon>
        <taxon>Trifolium</taxon>
    </lineage>
</organism>
<dbReference type="Pfam" id="PF13976">
    <property type="entry name" value="gag_pre-integrs"/>
    <property type="match status" value="1"/>
</dbReference>
<dbReference type="AlphaFoldDB" id="A0A2K3NTK6"/>
<dbReference type="PANTHER" id="PTHR11439:SF455">
    <property type="entry name" value="RLK (RECEPTOR-LIKE PROTEIN KINASE) 8, PUTATIVE-RELATED"/>
    <property type="match status" value="1"/>
</dbReference>
<proteinExistence type="predicted"/>
<dbReference type="CDD" id="cd09272">
    <property type="entry name" value="RNase_HI_RT_Ty1"/>
    <property type="match status" value="1"/>
</dbReference>
<dbReference type="SUPFAM" id="SSF56672">
    <property type="entry name" value="DNA/RNA polymerases"/>
    <property type="match status" value="1"/>
</dbReference>
<name>A0A2K3NTK6_TRIPR</name>
<protein>
    <submittedName>
        <fullName evidence="4">Retrovirus-related Pol polyprotein from transposon TNT 1-94</fullName>
    </submittedName>
</protein>
<dbReference type="EMBL" id="ASHM01001264">
    <property type="protein sequence ID" value="PNY06351.1"/>
    <property type="molecule type" value="Genomic_DNA"/>
</dbReference>
<dbReference type="GO" id="GO:0003676">
    <property type="term" value="F:nucleic acid binding"/>
    <property type="evidence" value="ECO:0007669"/>
    <property type="project" value="InterPro"/>
</dbReference>
<feature type="domain" description="GAG-pre-integrase" evidence="3">
    <location>
        <begin position="189"/>
        <end position="251"/>
    </location>
</feature>
<dbReference type="InterPro" id="IPR043502">
    <property type="entry name" value="DNA/RNA_pol_sf"/>
</dbReference>
<evidence type="ECO:0000313" key="4">
    <source>
        <dbReference type="EMBL" id="PNY06351.1"/>
    </source>
</evidence>
<feature type="region of interest" description="Disordered" evidence="1">
    <location>
        <begin position="334"/>
        <end position="381"/>
    </location>
</feature>
<dbReference type="InterPro" id="IPR025724">
    <property type="entry name" value="GAG-pre-integrase_dom"/>
</dbReference>
<feature type="compositionally biased region" description="Low complexity" evidence="1">
    <location>
        <begin position="434"/>
        <end position="443"/>
    </location>
</feature>
<evidence type="ECO:0000313" key="5">
    <source>
        <dbReference type="Proteomes" id="UP000236291"/>
    </source>
</evidence>
<dbReference type="Gene3D" id="3.30.420.10">
    <property type="entry name" value="Ribonuclease H-like superfamily/Ribonuclease H"/>
    <property type="match status" value="1"/>
</dbReference>